<protein>
    <submittedName>
        <fullName evidence="2">Uncharacterized protein</fullName>
    </submittedName>
</protein>
<dbReference type="RefSeq" id="WP_379925976.1">
    <property type="nucleotide sequence ID" value="NZ_JBHTJI010000001.1"/>
</dbReference>
<accession>A0ABW3JJA8</accession>
<organism evidence="2 3">
    <name type="scientific">Mariniflexile jejuense</name>
    <dbReference type="NCBI Taxonomy" id="1173582"/>
    <lineage>
        <taxon>Bacteria</taxon>
        <taxon>Pseudomonadati</taxon>
        <taxon>Bacteroidota</taxon>
        <taxon>Flavobacteriia</taxon>
        <taxon>Flavobacteriales</taxon>
        <taxon>Flavobacteriaceae</taxon>
        <taxon>Mariniflexile</taxon>
    </lineage>
</organism>
<evidence type="ECO:0000313" key="2">
    <source>
        <dbReference type="EMBL" id="MFD0990376.1"/>
    </source>
</evidence>
<dbReference type="Proteomes" id="UP001597061">
    <property type="component" value="Unassembled WGS sequence"/>
</dbReference>
<feature type="transmembrane region" description="Helical" evidence="1">
    <location>
        <begin position="7"/>
        <end position="27"/>
    </location>
</feature>
<dbReference type="EMBL" id="JBHTJI010000001">
    <property type="protein sequence ID" value="MFD0990376.1"/>
    <property type="molecule type" value="Genomic_DNA"/>
</dbReference>
<sequence>MNKRITAFFFTILFTALITAPTIIVVLDDSVDTSIFYSITEEEETGKIKNVVSPFSLVSSEFAIHFTLKNNQIFNYRFKSYPKPHLNLISPPPEYVIL</sequence>
<gene>
    <name evidence="2" type="ORF">ACFQ1R_09730</name>
</gene>
<reference evidence="3" key="1">
    <citation type="journal article" date="2019" name="Int. J. Syst. Evol. Microbiol.">
        <title>The Global Catalogue of Microorganisms (GCM) 10K type strain sequencing project: providing services to taxonomists for standard genome sequencing and annotation.</title>
        <authorList>
            <consortium name="The Broad Institute Genomics Platform"/>
            <consortium name="The Broad Institute Genome Sequencing Center for Infectious Disease"/>
            <person name="Wu L."/>
            <person name="Ma J."/>
        </authorList>
    </citation>
    <scope>NUCLEOTIDE SEQUENCE [LARGE SCALE GENOMIC DNA]</scope>
    <source>
        <strain evidence="3">CCUG 62414</strain>
    </source>
</reference>
<evidence type="ECO:0000256" key="1">
    <source>
        <dbReference type="SAM" id="Phobius"/>
    </source>
</evidence>
<keyword evidence="1" id="KW-0812">Transmembrane</keyword>
<keyword evidence="1" id="KW-0472">Membrane</keyword>
<comment type="caution">
    <text evidence="2">The sequence shown here is derived from an EMBL/GenBank/DDBJ whole genome shotgun (WGS) entry which is preliminary data.</text>
</comment>
<keyword evidence="1" id="KW-1133">Transmembrane helix</keyword>
<evidence type="ECO:0000313" key="3">
    <source>
        <dbReference type="Proteomes" id="UP001597061"/>
    </source>
</evidence>
<proteinExistence type="predicted"/>
<name>A0ABW3JJA8_9FLAO</name>
<keyword evidence="3" id="KW-1185">Reference proteome</keyword>